<dbReference type="Pfam" id="PF02932">
    <property type="entry name" value="Neur_chan_memb"/>
    <property type="match status" value="1"/>
</dbReference>
<evidence type="ECO:0000256" key="3">
    <source>
        <dbReference type="ARBA" id="ARBA00022989"/>
    </source>
</evidence>
<dbReference type="FunFam" id="1.20.58.390:FF:000071">
    <property type="entry name" value="Ligand-Gated ion Channel"/>
    <property type="match status" value="1"/>
</dbReference>
<sequence>MNCTIVLLLFTLIFSMHFTEASHPHRRHMNVSHVAKESISRKLLDTLFVSYDKRIRPYADKRSAVRVHMTIVLGILIEMRENEQVAAYVISHIQRWHDPKLTWDPAEYNGTKEMIIPQSMLWLPKMFVYNSMDTKDMLSDDKYDVRVQSDGRVKINIPQYVTCICRLYIEQFPFDTQYCAVALASPLLTIEEMDVYSHPPPKDSYFAGNAEWHLTNVSVRHMSFREEGEYRAEVHYIFQLRRRPIFYITVIVVPIFLISALSILGIFTPSADNGPRNEKVSLGLGSLLSMTVILGILASAMPKSNSIPLLGYYILVVIILCAVAVGLSMCFLTMSRKLVERSRVPSQFTYRTMFLQPKNFTVKSVPRHSIFRPSLSLVVNNINGVNQNGTANGSIKGQPENKHNIDISLLKHEIIRDPLVRQSNSVDTPDNTSIGSGTTRFQFDDLNKIYRLVKYLAEENRSLKRKQERKKLRDMIEKEWARVFSRLDYILLTIFQSLNAVALLFFLQFAWVAPPPIREPLV</sequence>
<dbReference type="AlphaFoldDB" id="A0A811L2G5"/>
<keyword evidence="2 5" id="KW-0812">Transmembrane</keyword>
<dbReference type="Gene3D" id="2.70.170.10">
    <property type="entry name" value="Neurotransmitter-gated ion-channel ligand-binding domain"/>
    <property type="match status" value="1"/>
</dbReference>
<feature type="transmembrane region" description="Helical" evidence="5">
    <location>
        <begin position="312"/>
        <end position="334"/>
    </location>
</feature>
<dbReference type="SUPFAM" id="SSF63712">
    <property type="entry name" value="Nicotinic receptor ligand binding domain-like"/>
    <property type="match status" value="1"/>
</dbReference>
<evidence type="ECO:0000259" key="7">
    <source>
        <dbReference type="Pfam" id="PF02932"/>
    </source>
</evidence>
<evidence type="ECO:0000256" key="1">
    <source>
        <dbReference type="ARBA" id="ARBA00004141"/>
    </source>
</evidence>
<comment type="subcellular location">
    <subcellularLocation>
        <location evidence="1">Membrane</location>
        <topology evidence="1">Multi-pass membrane protein</topology>
    </subcellularLocation>
</comment>
<protein>
    <recommendedName>
        <fullName evidence="10">Neur_chan_LBD domain-containing protein</fullName>
    </recommendedName>
</protein>
<name>A0A811L2G5_9BILA</name>
<keyword evidence="4 5" id="KW-0472">Membrane</keyword>
<keyword evidence="9" id="KW-1185">Reference proteome</keyword>
<dbReference type="EMBL" id="CAJFCW020000004">
    <property type="protein sequence ID" value="CAG9115378.1"/>
    <property type="molecule type" value="Genomic_DNA"/>
</dbReference>
<dbReference type="FunFam" id="2.70.170.10:FF:000027">
    <property type="entry name" value="Ligand-Gated ion Channel"/>
    <property type="match status" value="1"/>
</dbReference>
<accession>A0A811L2G5</accession>
<dbReference type="GO" id="GO:0004888">
    <property type="term" value="F:transmembrane signaling receptor activity"/>
    <property type="evidence" value="ECO:0007669"/>
    <property type="project" value="InterPro"/>
</dbReference>
<evidence type="ECO:0000256" key="5">
    <source>
        <dbReference type="RuleBase" id="RU000687"/>
    </source>
</evidence>
<gene>
    <name evidence="8" type="ORF">BOKJ2_LOCUS9592</name>
</gene>
<dbReference type="PANTHER" id="PTHR18945">
    <property type="entry name" value="NEUROTRANSMITTER GATED ION CHANNEL"/>
    <property type="match status" value="1"/>
</dbReference>
<dbReference type="Gene3D" id="1.20.58.390">
    <property type="entry name" value="Neurotransmitter-gated ion-channel transmembrane domain"/>
    <property type="match status" value="1"/>
</dbReference>
<evidence type="ECO:0000256" key="2">
    <source>
        <dbReference type="ARBA" id="ARBA00022692"/>
    </source>
</evidence>
<dbReference type="OrthoDB" id="6097796at2759"/>
<feature type="transmembrane region" description="Helical" evidence="5">
    <location>
        <begin position="489"/>
        <end position="513"/>
    </location>
</feature>
<dbReference type="InterPro" id="IPR006201">
    <property type="entry name" value="Neur_channel"/>
</dbReference>
<reference evidence="8" key="1">
    <citation type="submission" date="2020-09" db="EMBL/GenBank/DDBJ databases">
        <authorList>
            <person name="Kikuchi T."/>
        </authorList>
    </citation>
    <scope>NUCLEOTIDE SEQUENCE</scope>
    <source>
        <strain evidence="8">SH1</strain>
    </source>
</reference>
<dbReference type="Pfam" id="PF02931">
    <property type="entry name" value="Neur_chan_LBD"/>
    <property type="match status" value="1"/>
</dbReference>
<evidence type="ECO:0000313" key="8">
    <source>
        <dbReference type="EMBL" id="CAD5221732.1"/>
    </source>
</evidence>
<dbReference type="PROSITE" id="PS00236">
    <property type="entry name" value="NEUROTR_ION_CHANNEL"/>
    <property type="match status" value="1"/>
</dbReference>
<comment type="similarity">
    <text evidence="5">Belongs to the ligand-gated ion channel (TC 1.A.9) family.</text>
</comment>
<evidence type="ECO:0000313" key="9">
    <source>
        <dbReference type="Proteomes" id="UP000614601"/>
    </source>
</evidence>
<evidence type="ECO:0000259" key="6">
    <source>
        <dbReference type="Pfam" id="PF02931"/>
    </source>
</evidence>
<comment type="caution">
    <text evidence="8">The sequence shown here is derived from an EMBL/GenBank/DDBJ whole genome shotgun (WGS) entry which is preliminary data.</text>
</comment>
<keyword evidence="5" id="KW-0406">Ion transport</keyword>
<dbReference type="GO" id="GO:0016020">
    <property type="term" value="C:membrane"/>
    <property type="evidence" value="ECO:0007669"/>
    <property type="project" value="UniProtKB-SubCell"/>
</dbReference>
<dbReference type="InterPro" id="IPR018000">
    <property type="entry name" value="Neurotransmitter_ion_chnl_CS"/>
</dbReference>
<dbReference type="InterPro" id="IPR036734">
    <property type="entry name" value="Neur_chan_lig-bd_sf"/>
</dbReference>
<evidence type="ECO:0000256" key="4">
    <source>
        <dbReference type="ARBA" id="ARBA00023136"/>
    </source>
</evidence>
<feature type="transmembrane region" description="Helical" evidence="5">
    <location>
        <begin position="245"/>
        <end position="268"/>
    </location>
</feature>
<feature type="chain" id="PRO_5035952879" description="Neur_chan_LBD domain-containing protein" evidence="5">
    <location>
        <begin position="22"/>
        <end position="522"/>
    </location>
</feature>
<dbReference type="CDD" id="cd18989">
    <property type="entry name" value="LGIC_ECD_cation"/>
    <property type="match status" value="1"/>
</dbReference>
<dbReference type="CDD" id="cd19051">
    <property type="entry name" value="LGIC_TM_cation"/>
    <property type="match status" value="1"/>
</dbReference>
<proteinExistence type="inferred from homology"/>
<dbReference type="EMBL" id="CAJFDH010000004">
    <property type="protein sequence ID" value="CAD5221732.1"/>
    <property type="molecule type" value="Genomic_DNA"/>
</dbReference>
<feature type="domain" description="Neurotransmitter-gated ion-channel ligand-binding" evidence="6">
    <location>
        <begin position="41"/>
        <end position="244"/>
    </location>
</feature>
<dbReference type="InterPro" id="IPR036719">
    <property type="entry name" value="Neuro-gated_channel_TM_sf"/>
</dbReference>
<dbReference type="Proteomes" id="UP000614601">
    <property type="component" value="Unassembled WGS sequence"/>
</dbReference>
<organism evidence="8 9">
    <name type="scientific">Bursaphelenchus okinawaensis</name>
    <dbReference type="NCBI Taxonomy" id="465554"/>
    <lineage>
        <taxon>Eukaryota</taxon>
        <taxon>Metazoa</taxon>
        <taxon>Ecdysozoa</taxon>
        <taxon>Nematoda</taxon>
        <taxon>Chromadorea</taxon>
        <taxon>Rhabditida</taxon>
        <taxon>Tylenchina</taxon>
        <taxon>Tylenchomorpha</taxon>
        <taxon>Aphelenchoidea</taxon>
        <taxon>Aphelenchoididae</taxon>
        <taxon>Bursaphelenchus</taxon>
    </lineage>
</organism>
<dbReference type="GO" id="GO:0005230">
    <property type="term" value="F:extracellular ligand-gated monoatomic ion channel activity"/>
    <property type="evidence" value="ECO:0007669"/>
    <property type="project" value="InterPro"/>
</dbReference>
<keyword evidence="5" id="KW-0732">Signal</keyword>
<dbReference type="InterPro" id="IPR006202">
    <property type="entry name" value="Neur_chan_lig-bd"/>
</dbReference>
<feature type="signal peptide" evidence="5">
    <location>
        <begin position="1"/>
        <end position="21"/>
    </location>
</feature>
<feature type="transmembrane region" description="Helical" evidence="5">
    <location>
        <begin position="280"/>
        <end position="300"/>
    </location>
</feature>
<dbReference type="InterPro" id="IPR038050">
    <property type="entry name" value="Neuro_actylchol_rec"/>
</dbReference>
<dbReference type="SUPFAM" id="SSF90112">
    <property type="entry name" value="Neurotransmitter-gated ion-channel transmembrane pore"/>
    <property type="match status" value="1"/>
</dbReference>
<feature type="domain" description="Neurotransmitter-gated ion-channel transmembrane" evidence="7">
    <location>
        <begin position="251"/>
        <end position="497"/>
    </location>
</feature>
<dbReference type="InterPro" id="IPR006029">
    <property type="entry name" value="Neurotrans-gated_channel_TM"/>
</dbReference>
<dbReference type="Proteomes" id="UP000783686">
    <property type="component" value="Unassembled WGS sequence"/>
</dbReference>
<dbReference type="PRINTS" id="PR00252">
    <property type="entry name" value="NRIONCHANNEL"/>
</dbReference>
<keyword evidence="5" id="KW-0813">Transport</keyword>
<keyword evidence="5" id="KW-0407">Ion channel</keyword>
<keyword evidence="3 5" id="KW-1133">Transmembrane helix</keyword>
<evidence type="ECO:0008006" key="10">
    <source>
        <dbReference type="Google" id="ProtNLM"/>
    </source>
</evidence>